<dbReference type="PANTHER" id="PTHR43464">
    <property type="entry name" value="METHYLTRANSFERASE"/>
    <property type="match status" value="1"/>
</dbReference>
<evidence type="ECO:0000313" key="5">
    <source>
        <dbReference type="EMBL" id="GAA4703348.1"/>
    </source>
</evidence>
<dbReference type="EMBL" id="BAABKM010000002">
    <property type="protein sequence ID" value="GAA4703348.1"/>
    <property type="molecule type" value="Genomic_DNA"/>
</dbReference>
<feature type="domain" description="Methyltransferase" evidence="4">
    <location>
        <begin position="52"/>
        <end position="142"/>
    </location>
</feature>
<sequence length="206" mass="21784">MTSRWERIARETVGDDYARAYAERFRAMAARGADIHGEATFVAGLLAPPARVLDAGCGTGRVAVRLAELGYDVVGVDVDESMLEQARAEAPGLDWRQGDLATFDLGETFDLVLVAGNTIPLLEPGTLHDACKRLGHHLSPGGVIVCGYGLDAAHLPGDCPPTALDDVDAAFGAFGLDAVARYGTWTGDAFEPTDGYAVTLYAESTR</sequence>
<protein>
    <submittedName>
        <fullName evidence="5">Class I SAM-dependent methyltransferase</fullName>
    </submittedName>
</protein>
<keyword evidence="3" id="KW-0949">S-adenosyl-L-methionine</keyword>
<evidence type="ECO:0000256" key="1">
    <source>
        <dbReference type="ARBA" id="ARBA00022603"/>
    </source>
</evidence>
<dbReference type="InterPro" id="IPR029063">
    <property type="entry name" value="SAM-dependent_MTases_sf"/>
</dbReference>
<accession>A0ABP8XDA3</accession>
<comment type="caution">
    <text evidence="5">The sequence shown here is derived from an EMBL/GenBank/DDBJ whole genome shotgun (WGS) entry which is preliminary data.</text>
</comment>
<dbReference type="CDD" id="cd02440">
    <property type="entry name" value="AdoMet_MTases"/>
    <property type="match status" value="1"/>
</dbReference>
<keyword evidence="2" id="KW-0808">Transferase</keyword>
<dbReference type="GO" id="GO:0032259">
    <property type="term" value="P:methylation"/>
    <property type="evidence" value="ECO:0007669"/>
    <property type="project" value="UniProtKB-KW"/>
</dbReference>
<reference evidence="6" key="1">
    <citation type="journal article" date="2019" name="Int. J. Syst. Evol. Microbiol.">
        <title>The Global Catalogue of Microorganisms (GCM) 10K type strain sequencing project: providing services to taxonomists for standard genome sequencing and annotation.</title>
        <authorList>
            <consortium name="The Broad Institute Genomics Platform"/>
            <consortium name="The Broad Institute Genome Sequencing Center for Infectious Disease"/>
            <person name="Wu L."/>
            <person name="Ma J."/>
        </authorList>
    </citation>
    <scope>NUCLEOTIDE SEQUENCE [LARGE SCALE GENOMIC DNA]</scope>
    <source>
        <strain evidence="6">JCM 18531</strain>
    </source>
</reference>
<keyword evidence="1 5" id="KW-0489">Methyltransferase</keyword>
<dbReference type="Gene3D" id="3.40.50.150">
    <property type="entry name" value="Vaccinia Virus protein VP39"/>
    <property type="match status" value="1"/>
</dbReference>
<organism evidence="5 6">
    <name type="scientific">Nocardioides conyzicola</name>
    <dbReference type="NCBI Taxonomy" id="1651781"/>
    <lineage>
        <taxon>Bacteria</taxon>
        <taxon>Bacillati</taxon>
        <taxon>Actinomycetota</taxon>
        <taxon>Actinomycetes</taxon>
        <taxon>Propionibacteriales</taxon>
        <taxon>Nocardioidaceae</taxon>
        <taxon>Nocardioides</taxon>
    </lineage>
</organism>
<dbReference type="Proteomes" id="UP001499974">
    <property type="component" value="Unassembled WGS sequence"/>
</dbReference>
<evidence type="ECO:0000256" key="2">
    <source>
        <dbReference type="ARBA" id="ARBA00022679"/>
    </source>
</evidence>
<proteinExistence type="predicted"/>
<evidence type="ECO:0000313" key="6">
    <source>
        <dbReference type="Proteomes" id="UP001499974"/>
    </source>
</evidence>
<gene>
    <name evidence="5" type="ORF">GCM10023349_20930</name>
</gene>
<evidence type="ECO:0000256" key="3">
    <source>
        <dbReference type="ARBA" id="ARBA00022691"/>
    </source>
</evidence>
<evidence type="ECO:0000259" key="4">
    <source>
        <dbReference type="Pfam" id="PF13649"/>
    </source>
</evidence>
<dbReference type="Pfam" id="PF13649">
    <property type="entry name" value="Methyltransf_25"/>
    <property type="match status" value="1"/>
</dbReference>
<dbReference type="SUPFAM" id="SSF53335">
    <property type="entry name" value="S-adenosyl-L-methionine-dependent methyltransferases"/>
    <property type="match status" value="1"/>
</dbReference>
<dbReference type="GO" id="GO:0008168">
    <property type="term" value="F:methyltransferase activity"/>
    <property type="evidence" value="ECO:0007669"/>
    <property type="project" value="UniProtKB-KW"/>
</dbReference>
<keyword evidence="6" id="KW-1185">Reference proteome</keyword>
<dbReference type="InterPro" id="IPR041698">
    <property type="entry name" value="Methyltransf_25"/>
</dbReference>
<dbReference type="RefSeq" id="WP_345521200.1">
    <property type="nucleotide sequence ID" value="NZ_BAABKM010000002.1"/>
</dbReference>
<dbReference type="PANTHER" id="PTHR43464:SF19">
    <property type="entry name" value="UBIQUINONE BIOSYNTHESIS O-METHYLTRANSFERASE, MITOCHONDRIAL"/>
    <property type="match status" value="1"/>
</dbReference>
<name>A0ABP8XDA3_9ACTN</name>